<dbReference type="EMBL" id="FNKX01000001">
    <property type="protein sequence ID" value="SDQ80041.1"/>
    <property type="molecule type" value="Genomic_DNA"/>
</dbReference>
<feature type="region of interest" description="Disordered" evidence="1">
    <location>
        <begin position="700"/>
        <end position="749"/>
    </location>
</feature>
<name>A0A1H1DU46_9BURK</name>
<dbReference type="Proteomes" id="UP000199365">
    <property type="component" value="Unassembled WGS sequence"/>
</dbReference>
<evidence type="ECO:0000313" key="2">
    <source>
        <dbReference type="EMBL" id="SDQ80041.1"/>
    </source>
</evidence>
<sequence length="749" mass="83897">MNFFDSQTRNTYNQLILGTWGAFKTRAGRVDFLETKARLSNPPDTTPESRLTQFLRPVREALPVAEMNFNQLLQRDLDDHRVAVELVPYLLNPDRTGPAFFPPVVACLLPFLNRAPLQNFPKAIDTEIVKDFGAWQPTEYGAAFRFDRLLAGQTANEFHASKLGRVNWNPESTELVIIDGQHRAMALLAIDRTINHRWNGSAEKYKSFYEPIVQRCLDGMSAEERQIAFSNVELPVTVIWFPELPERSNQHQAARKVFVDLNKNARPPSPSRLLLLSDTDLISIFTRSLLNDMRSDGAGYPVFAVEYDNPARDQASSAKWSTLTNVANMFESVKRLICGPERFFKDMGSAFVGRDNETQMRLALANSLDLPAAFPETFVDDRTYTRDEIDATTFPPTKVPDLTKQFNDGWGYLMKQFFSELVPFKAHALALRQLRDGWNPNGEPAASLAKDAMFEGVGLYWTLKESEAHWRADNQRLKEEIKPLLPRTDVVNAWDGTQAKKAEFAALRAKAFLKSASKVEESDAAFSIYSTAACQIGFVLAARAVAFANNVEFGAIRNFVDALMSGVNAALDKRELFISRAHTKSLNMLPKLDTPYAVYFRYFWLELFNSKEASAALQAAGFAADVAGLCGRGRWQYREFLIKLLAKMKRSADATLSEQQALAQAKADTDKSLARVLKSLFELQQSGYEQWVKQESLSGTVDEAAMDEELPTPGDDSPASSVQSEIDELERLITQRGSSSESGSSSDTP</sequence>
<accession>A0A1H1DU46</accession>
<evidence type="ECO:0000313" key="3">
    <source>
        <dbReference type="Proteomes" id="UP000199365"/>
    </source>
</evidence>
<dbReference type="RefSeq" id="WP_167368614.1">
    <property type="nucleotide sequence ID" value="NZ_FNKX01000001.1"/>
</dbReference>
<reference evidence="3" key="1">
    <citation type="submission" date="2016-10" db="EMBL/GenBank/DDBJ databases">
        <authorList>
            <person name="Varghese N."/>
            <person name="Submissions S."/>
        </authorList>
    </citation>
    <scope>NUCLEOTIDE SEQUENCE [LARGE SCALE GENOMIC DNA]</scope>
    <source>
        <strain evidence="3">DUS833</strain>
    </source>
</reference>
<organism evidence="2 3">
    <name type="scientific">Paraburkholderia tuberum</name>
    <dbReference type="NCBI Taxonomy" id="157910"/>
    <lineage>
        <taxon>Bacteria</taxon>
        <taxon>Pseudomonadati</taxon>
        <taxon>Pseudomonadota</taxon>
        <taxon>Betaproteobacteria</taxon>
        <taxon>Burkholderiales</taxon>
        <taxon>Burkholderiaceae</taxon>
        <taxon>Paraburkholderia</taxon>
    </lineage>
</organism>
<evidence type="ECO:0000256" key="1">
    <source>
        <dbReference type="SAM" id="MobiDB-lite"/>
    </source>
</evidence>
<dbReference type="AlphaFoldDB" id="A0A1H1DU46"/>
<proteinExistence type="predicted"/>
<feature type="compositionally biased region" description="Low complexity" evidence="1">
    <location>
        <begin position="737"/>
        <end position="749"/>
    </location>
</feature>
<keyword evidence="3" id="KW-1185">Reference proteome</keyword>
<protein>
    <submittedName>
        <fullName evidence="2">DNA-sulfur modification-associated</fullName>
    </submittedName>
</protein>
<gene>
    <name evidence="2" type="ORF">SAMN05445850_1780</name>
</gene>